<accession>A0A6L6VKB3</accession>
<dbReference type="AlphaFoldDB" id="A0A6L6VKB3"/>
<proteinExistence type="predicted"/>
<name>A0A6L6VKB3_AGRVI</name>
<dbReference type="Proteomes" id="UP000477951">
    <property type="component" value="Unassembled WGS sequence"/>
</dbReference>
<evidence type="ECO:0000313" key="2">
    <source>
        <dbReference type="Proteomes" id="UP000477951"/>
    </source>
</evidence>
<dbReference type="RefSeq" id="WP_156616691.1">
    <property type="nucleotide sequence ID" value="NZ_WPHR01000059.1"/>
</dbReference>
<dbReference type="EMBL" id="WPHR01000059">
    <property type="protein sequence ID" value="MUZ76243.1"/>
    <property type="molecule type" value="Genomic_DNA"/>
</dbReference>
<evidence type="ECO:0000313" key="1">
    <source>
        <dbReference type="EMBL" id="MUZ76243.1"/>
    </source>
</evidence>
<gene>
    <name evidence="1" type="ORF">GOZ90_26825</name>
</gene>
<organism evidence="1 2">
    <name type="scientific">Agrobacterium vitis</name>
    <name type="common">Rhizobium vitis</name>
    <dbReference type="NCBI Taxonomy" id="373"/>
    <lineage>
        <taxon>Bacteria</taxon>
        <taxon>Pseudomonadati</taxon>
        <taxon>Pseudomonadota</taxon>
        <taxon>Alphaproteobacteria</taxon>
        <taxon>Hyphomicrobiales</taxon>
        <taxon>Rhizobiaceae</taxon>
        <taxon>Rhizobium/Agrobacterium group</taxon>
        <taxon>Agrobacterium</taxon>
    </lineage>
</organism>
<sequence length="147" mass="15776">MSVDASLLIPPATTSVLSVEYKGELFIGSTADSLAEAGVPDTVIKQAKAYQHREAVKAECRRRIYAVGSSEAQMNVTSMTAAISAKMEANRTAQEKAIVAAASQSIEWVAAMRGRFAELADDLDANYLADASWPECPQAVIDLYAQF</sequence>
<reference evidence="1 2" key="1">
    <citation type="submission" date="2019-12" db="EMBL/GenBank/DDBJ databases">
        <title>Whole-genome sequencing of Allorhizobium vitis.</title>
        <authorList>
            <person name="Gan H.M."/>
            <person name="Szegedi E."/>
            <person name="Burr T."/>
            <person name="Savka M.A."/>
        </authorList>
    </citation>
    <scope>NUCLEOTIDE SEQUENCE [LARGE SCALE GENOMIC DNA]</scope>
    <source>
        <strain evidence="1 2">CG516</strain>
    </source>
</reference>
<comment type="caution">
    <text evidence="1">The sequence shown here is derived from an EMBL/GenBank/DDBJ whole genome shotgun (WGS) entry which is preliminary data.</text>
</comment>
<protein>
    <submittedName>
        <fullName evidence="1">Uncharacterized protein</fullName>
    </submittedName>
</protein>